<dbReference type="PROSITE" id="PS51186">
    <property type="entry name" value="GNAT"/>
    <property type="match status" value="1"/>
</dbReference>
<dbReference type="PANTHER" id="PTHR43415:SF3">
    <property type="entry name" value="GNAT-FAMILY ACETYLTRANSFERASE"/>
    <property type="match status" value="1"/>
</dbReference>
<proteinExistence type="predicted"/>
<reference evidence="2 3" key="1">
    <citation type="submission" date="2020-03" db="EMBL/GenBank/DDBJ databases">
        <title>Draft Genome Sequence of Cudoniella acicularis.</title>
        <authorList>
            <person name="Buettner E."/>
            <person name="Kellner H."/>
        </authorList>
    </citation>
    <scope>NUCLEOTIDE SEQUENCE [LARGE SCALE GENOMIC DNA]</scope>
    <source>
        <strain evidence="2 3">DSM 108380</strain>
    </source>
</reference>
<feature type="domain" description="N-acetyltransferase" evidence="1">
    <location>
        <begin position="23"/>
        <end position="182"/>
    </location>
</feature>
<organism evidence="2 3">
    <name type="scientific">Cudoniella acicularis</name>
    <dbReference type="NCBI Taxonomy" id="354080"/>
    <lineage>
        <taxon>Eukaryota</taxon>
        <taxon>Fungi</taxon>
        <taxon>Dikarya</taxon>
        <taxon>Ascomycota</taxon>
        <taxon>Pezizomycotina</taxon>
        <taxon>Leotiomycetes</taxon>
        <taxon>Helotiales</taxon>
        <taxon>Tricladiaceae</taxon>
        <taxon>Cudoniella</taxon>
    </lineage>
</organism>
<dbReference type="Pfam" id="PF13302">
    <property type="entry name" value="Acetyltransf_3"/>
    <property type="match status" value="1"/>
</dbReference>
<dbReference type="InterPro" id="IPR000182">
    <property type="entry name" value="GNAT_dom"/>
</dbReference>
<dbReference type="OrthoDB" id="64477at2759"/>
<evidence type="ECO:0000259" key="1">
    <source>
        <dbReference type="PROSITE" id="PS51186"/>
    </source>
</evidence>
<accession>A0A8H4RFI0</accession>
<sequence length="208" mass="23658">MENLFRSARLVYRAVEDTPEDEAFIHAVQSDIVAMANSDSGLLKPLSKKESQAHKDYVANKTLLGVIICLKPTEWTTETPKPIGTIYLTASKPGDEHHRNSNISIDIVAPYQRTGYGSEAIEWALDWGFRIAGLHRIGIEAFSYNQGARELYERLGFVYEGSKRELLWHNGGWHDYLSFSMLEREWKARHEGKSALDNKSNKSNKSKE</sequence>
<dbReference type="Gene3D" id="3.40.630.30">
    <property type="match status" value="1"/>
</dbReference>
<dbReference type="EMBL" id="JAAMPI010000713">
    <property type="protein sequence ID" value="KAF4629149.1"/>
    <property type="molecule type" value="Genomic_DNA"/>
</dbReference>
<dbReference type="Proteomes" id="UP000566819">
    <property type="component" value="Unassembled WGS sequence"/>
</dbReference>
<dbReference type="SUPFAM" id="SSF55729">
    <property type="entry name" value="Acyl-CoA N-acyltransferases (Nat)"/>
    <property type="match status" value="1"/>
</dbReference>
<keyword evidence="3" id="KW-1185">Reference proteome</keyword>
<evidence type="ECO:0000313" key="2">
    <source>
        <dbReference type="EMBL" id="KAF4629149.1"/>
    </source>
</evidence>
<comment type="caution">
    <text evidence="2">The sequence shown here is derived from an EMBL/GenBank/DDBJ whole genome shotgun (WGS) entry which is preliminary data.</text>
</comment>
<dbReference type="PANTHER" id="PTHR43415">
    <property type="entry name" value="SPERMIDINE N(1)-ACETYLTRANSFERASE"/>
    <property type="match status" value="1"/>
</dbReference>
<dbReference type="InterPro" id="IPR016181">
    <property type="entry name" value="Acyl_CoA_acyltransferase"/>
</dbReference>
<dbReference type="AlphaFoldDB" id="A0A8H4RFI0"/>
<dbReference type="GO" id="GO:0016747">
    <property type="term" value="F:acyltransferase activity, transferring groups other than amino-acyl groups"/>
    <property type="evidence" value="ECO:0007669"/>
    <property type="project" value="InterPro"/>
</dbReference>
<evidence type="ECO:0000313" key="3">
    <source>
        <dbReference type="Proteomes" id="UP000566819"/>
    </source>
</evidence>
<protein>
    <recommendedName>
        <fullName evidence="1">N-acetyltransferase domain-containing protein</fullName>
    </recommendedName>
</protein>
<name>A0A8H4RFI0_9HELO</name>
<gene>
    <name evidence="2" type="ORF">G7Y89_g8994</name>
</gene>